<name>A0A645JJN5_9ZZZZ</name>
<dbReference type="AlphaFoldDB" id="A0A645JJN5"/>
<comment type="caution">
    <text evidence="1">The sequence shown here is derived from an EMBL/GenBank/DDBJ whole genome shotgun (WGS) entry which is preliminary data.</text>
</comment>
<reference evidence="1" key="1">
    <citation type="submission" date="2019-08" db="EMBL/GenBank/DDBJ databases">
        <authorList>
            <person name="Kucharzyk K."/>
            <person name="Murdoch R.W."/>
            <person name="Higgins S."/>
            <person name="Loffler F."/>
        </authorList>
    </citation>
    <scope>NUCLEOTIDE SEQUENCE</scope>
</reference>
<protein>
    <submittedName>
        <fullName evidence="1">Uncharacterized protein</fullName>
    </submittedName>
</protein>
<sequence>MIEGTDQFLRQGFSETAVTGGQFPFPDPVMKLRRLPKRVDIGPVDNPRNPFGILGRRPAPAGVTFFPVVRPVDEIPRLWKRDQAVGTYIALQ</sequence>
<organism evidence="1">
    <name type="scientific">bioreactor metagenome</name>
    <dbReference type="NCBI Taxonomy" id="1076179"/>
    <lineage>
        <taxon>unclassified sequences</taxon>
        <taxon>metagenomes</taxon>
        <taxon>ecological metagenomes</taxon>
    </lineage>
</organism>
<accession>A0A645JJN5</accession>
<proteinExistence type="predicted"/>
<gene>
    <name evidence="1" type="ORF">SDC9_211547</name>
</gene>
<evidence type="ECO:0000313" key="1">
    <source>
        <dbReference type="EMBL" id="MPN63781.1"/>
    </source>
</evidence>
<dbReference type="EMBL" id="VSSQ01143682">
    <property type="protein sequence ID" value="MPN63781.1"/>
    <property type="molecule type" value="Genomic_DNA"/>
</dbReference>